<evidence type="ECO:0000313" key="2">
    <source>
        <dbReference type="Proteomes" id="UP000005801"/>
    </source>
</evidence>
<keyword evidence="2" id="KW-1185">Reference proteome</keyword>
<dbReference type="InterPro" id="IPR036513">
    <property type="entry name" value="STAS_dom_sf"/>
</dbReference>
<evidence type="ECO:0008006" key="3">
    <source>
        <dbReference type="Google" id="ProtNLM"/>
    </source>
</evidence>
<dbReference type="RefSeq" id="WP_006975259.1">
    <property type="nucleotide sequence ID" value="NZ_ABCS01000087.1"/>
</dbReference>
<dbReference type="SUPFAM" id="SSF52091">
    <property type="entry name" value="SpoIIaa-like"/>
    <property type="match status" value="1"/>
</dbReference>
<dbReference type="EMBL" id="ABCS01000087">
    <property type="protein sequence ID" value="EDM75561.1"/>
    <property type="molecule type" value="Genomic_DNA"/>
</dbReference>
<protein>
    <recommendedName>
        <fullName evidence="3">STAS/SEC14 domain-containing protein</fullName>
    </recommendedName>
</protein>
<dbReference type="AlphaFoldDB" id="A6GEW9"/>
<organism evidence="1 2">
    <name type="scientific">Plesiocystis pacifica SIR-1</name>
    <dbReference type="NCBI Taxonomy" id="391625"/>
    <lineage>
        <taxon>Bacteria</taxon>
        <taxon>Pseudomonadati</taxon>
        <taxon>Myxococcota</taxon>
        <taxon>Polyangia</taxon>
        <taxon>Nannocystales</taxon>
        <taxon>Nannocystaceae</taxon>
        <taxon>Plesiocystis</taxon>
    </lineage>
</organism>
<name>A6GEW9_9BACT</name>
<comment type="caution">
    <text evidence="1">The sequence shown here is derived from an EMBL/GenBank/DDBJ whole genome shotgun (WGS) entry which is preliminary data.</text>
</comment>
<reference evidence="1 2" key="1">
    <citation type="submission" date="2007-06" db="EMBL/GenBank/DDBJ databases">
        <authorList>
            <person name="Shimkets L."/>
            <person name="Ferriera S."/>
            <person name="Johnson J."/>
            <person name="Kravitz S."/>
            <person name="Beeson K."/>
            <person name="Sutton G."/>
            <person name="Rogers Y.-H."/>
            <person name="Friedman R."/>
            <person name="Frazier M."/>
            <person name="Venter J.C."/>
        </authorList>
    </citation>
    <scope>NUCLEOTIDE SEQUENCE [LARGE SCALE GENOMIC DNA]</scope>
    <source>
        <strain evidence="1 2">SIR-1</strain>
    </source>
</reference>
<dbReference type="Proteomes" id="UP000005801">
    <property type="component" value="Unassembled WGS sequence"/>
</dbReference>
<evidence type="ECO:0000313" key="1">
    <source>
        <dbReference type="EMBL" id="EDM75561.1"/>
    </source>
</evidence>
<dbReference type="OrthoDB" id="5528748at2"/>
<sequence length="154" mass="17520">MSSRHETIAAELFPSARSSMRLGLGEVDVIAPGLLHVRFAGHLRVQHIEPMISAGEQMIAHGFRPLIVMDAHDVHAYEAEVRRRWQRFLVHHKDAIFGSWVLFRSPLFKMAITLINPMVGGTMKPFTKFEAFDEAVSEMTERARRGDPLFRAAR</sequence>
<gene>
    <name evidence="1" type="ORF">PPSIR1_28906</name>
</gene>
<accession>A6GEW9</accession>
<proteinExistence type="predicted"/>